<feature type="transmembrane region" description="Helical" evidence="7">
    <location>
        <begin position="73"/>
        <end position="95"/>
    </location>
</feature>
<dbReference type="PANTHER" id="PTHR39087:SF2">
    <property type="entry name" value="UPF0104 MEMBRANE PROTEIN MJ1595"/>
    <property type="match status" value="1"/>
</dbReference>
<dbReference type="eggNOG" id="COG0392">
    <property type="taxonomic scope" value="Bacteria"/>
</dbReference>
<evidence type="ECO:0000256" key="4">
    <source>
        <dbReference type="ARBA" id="ARBA00022989"/>
    </source>
</evidence>
<keyword evidence="4 7" id="KW-1133">Transmembrane helix</keyword>
<keyword evidence="2" id="KW-1003">Cell membrane</keyword>
<evidence type="ECO:0000313" key="8">
    <source>
        <dbReference type="EMBL" id="GAB76856.1"/>
    </source>
</evidence>
<gene>
    <name evidence="8" type="ORF">AUCHE_03_00730</name>
</gene>
<dbReference type="Proteomes" id="UP000008495">
    <property type="component" value="Unassembled WGS sequence"/>
</dbReference>
<organism evidence="8 9">
    <name type="scientific">Austwickia chelonae NBRC 105200</name>
    <dbReference type="NCBI Taxonomy" id="1184607"/>
    <lineage>
        <taxon>Bacteria</taxon>
        <taxon>Bacillati</taxon>
        <taxon>Actinomycetota</taxon>
        <taxon>Actinomycetes</taxon>
        <taxon>Micrococcales</taxon>
        <taxon>Dermatophilaceae</taxon>
        <taxon>Austwickia</taxon>
    </lineage>
</organism>
<feature type="transmembrane region" description="Helical" evidence="7">
    <location>
        <begin position="32"/>
        <end position="53"/>
    </location>
</feature>
<evidence type="ECO:0000256" key="1">
    <source>
        <dbReference type="ARBA" id="ARBA00004651"/>
    </source>
</evidence>
<evidence type="ECO:0000256" key="7">
    <source>
        <dbReference type="SAM" id="Phobius"/>
    </source>
</evidence>
<feature type="transmembrane region" description="Helical" evidence="7">
    <location>
        <begin position="176"/>
        <end position="203"/>
    </location>
</feature>
<keyword evidence="5 7" id="KW-0472">Membrane</keyword>
<dbReference type="EMBL" id="BAGZ01000003">
    <property type="protein sequence ID" value="GAB76856.1"/>
    <property type="molecule type" value="Genomic_DNA"/>
</dbReference>
<comment type="subcellular location">
    <subcellularLocation>
        <location evidence="1">Cell membrane</location>
        <topology evidence="1">Multi-pass membrane protein</topology>
    </subcellularLocation>
</comment>
<dbReference type="Pfam" id="PF03706">
    <property type="entry name" value="LPG_synthase_TM"/>
    <property type="match status" value="1"/>
</dbReference>
<sequence>MEHAEPAKDTGPGAVPSSGPGRSKTSDRITRLVQVVVGIGAATFLLGWVLPWITHTSWAQIVAELQRLGWAKAFFLFMLMMGGLYSYTFTLSASLPGLRHTPALIVNLCGSGVSNAMPGGGAMGVAAQYAIFRSWGFSHRNIGTSLIITTIWNLLVRAMLPMVAILWLLADGATDLPHLIVVGGWGAVAVAAVMISLAVGIIASDKGAHRIGRALDRVVKPALRLFRKEYHQDVEALAVDMRSRVIDVIRPGWLRLTFGIAGFLGIYFFLFRECMTAFGIDLPWSQAFACYALSRMLTMVPVTPGGIGVTELAAGLMIAFGADHAAAAAAVVLFAIYSHILEIPLGLLSAGAWTATRRHYHVGQQDDPDDLPPGRLPAFH</sequence>
<protein>
    <submittedName>
        <fullName evidence="8">Uncharacterized protein</fullName>
    </submittedName>
</protein>
<feature type="region of interest" description="Disordered" evidence="6">
    <location>
        <begin position="1"/>
        <end position="25"/>
    </location>
</feature>
<dbReference type="InterPro" id="IPR022791">
    <property type="entry name" value="L-PG_synthase/AglD"/>
</dbReference>
<evidence type="ECO:0000256" key="2">
    <source>
        <dbReference type="ARBA" id="ARBA00022475"/>
    </source>
</evidence>
<dbReference type="RefSeq" id="WP_006501607.1">
    <property type="nucleotide sequence ID" value="NZ_BAGZ01000003.1"/>
</dbReference>
<accession>K6UL15</accession>
<evidence type="ECO:0000313" key="9">
    <source>
        <dbReference type="Proteomes" id="UP000008495"/>
    </source>
</evidence>
<evidence type="ECO:0000256" key="3">
    <source>
        <dbReference type="ARBA" id="ARBA00022692"/>
    </source>
</evidence>
<dbReference type="AlphaFoldDB" id="K6UL15"/>
<reference evidence="8 9" key="1">
    <citation type="submission" date="2012-08" db="EMBL/GenBank/DDBJ databases">
        <title>Whole genome shotgun sequence of Austwickia chelonae NBRC 105200.</title>
        <authorList>
            <person name="Yoshida I."/>
            <person name="Hosoyama A."/>
            <person name="Tsuchikane K."/>
            <person name="Katsumata H."/>
            <person name="Ando Y."/>
            <person name="Ohji S."/>
            <person name="Hamada M."/>
            <person name="Tamura T."/>
            <person name="Yamazoe A."/>
            <person name="Yamazaki S."/>
            <person name="Fujita N."/>
        </authorList>
    </citation>
    <scope>NUCLEOTIDE SEQUENCE [LARGE SCALE GENOMIC DNA]</scope>
    <source>
        <strain evidence="8 9">NBRC 105200</strain>
    </source>
</reference>
<name>K6UL15_9MICO</name>
<dbReference type="OrthoDB" id="5182677at2"/>
<evidence type="ECO:0000256" key="6">
    <source>
        <dbReference type="SAM" id="MobiDB-lite"/>
    </source>
</evidence>
<dbReference type="GO" id="GO:0005886">
    <property type="term" value="C:plasma membrane"/>
    <property type="evidence" value="ECO:0007669"/>
    <property type="project" value="UniProtKB-SubCell"/>
</dbReference>
<comment type="caution">
    <text evidence="8">The sequence shown here is derived from an EMBL/GenBank/DDBJ whole genome shotgun (WGS) entry which is preliminary data.</text>
</comment>
<keyword evidence="9" id="KW-1185">Reference proteome</keyword>
<feature type="transmembrane region" description="Helical" evidence="7">
    <location>
        <begin position="252"/>
        <end position="270"/>
    </location>
</feature>
<evidence type="ECO:0000256" key="5">
    <source>
        <dbReference type="ARBA" id="ARBA00023136"/>
    </source>
</evidence>
<feature type="transmembrane region" description="Helical" evidence="7">
    <location>
        <begin position="146"/>
        <end position="170"/>
    </location>
</feature>
<dbReference type="STRING" id="100225.SAMN05421595_1990"/>
<dbReference type="PANTHER" id="PTHR39087">
    <property type="entry name" value="UPF0104 MEMBRANE PROTEIN MJ1595"/>
    <property type="match status" value="1"/>
</dbReference>
<feature type="transmembrane region" description="Helical" evidence="7">
    <location>
        <begin position="312"/>
        <end position="337"/>
    </location>
</feature>
<proteinExistence type="predicted"/>
<keyword evidence="3 7" id="KW-0812">Transmembrane</keyword>